<name>A0A6M1S4E1_9HYPH</name>
<evidence type="ECO:0008006" key="3">
    <source>
        <dbReference type="Google" id="ProtNLM"/>
    </source>
</evidence>
<dbReference type="EMBL" id="JAAKZH010000007">
    <property type="protein sequence ID" value="NGO65935.1"/>
    <property type="molecule type" value="Genomic_DNA"/>
</dbReference>
<accession>A0A6M1S4E1</accession>
<protein>
    <recommendedName>
        <fullName evidence="3">SDR family oxidoreductase</fullName>
    </recommendedName>
</protein>
<evidence type="ECO:0000313" key="1">
    <source>
        <dbReference type="EMBL" id="NGO65935.1"/>
    </source>
</evidence>
<dbReference type="SUPFAM" id="SSF51735">
    <property type="entry name" value="NAD(P)-binding Rossmann-fold domains"/>
    <property type="match status" value="1"/>
</dbReference>
<dbReference type="InterPro" id="IPR036291">
    <property type="entry name" value="NAD(P)-bd_dom_sf"/>
</dbReference>
<dbReference type="Proteomes" id="UP000477849">
    <property type="component" value="Unassembled WGS sequence"/>
</dbReference>
<organism evidence="1 2">
    <name type="scientific">Rhizobium daejeonense</name>
    <dbReference type="NCBI Taxonomy" id="240521"/>
    <lineage>
        <taxon>Bacteria</taxon>
        <taxon>Pseudomonadati</taxon>
        <taxon>Pseudomonadota</taxon>
        <taxon>Alphaproteobacteria</taxon>
        <taxon>Hyphomicrobiales</taxon>
        <taxon>Rhizobiaceae</taxon>
        <taxon>Rhizobium/Agrobacterium group</taxon>
        <taxon>Rhizobium</taxon>
    </lineage>
</organism>
<dbReference type="AlphaFoldDB" id="A0A6M1S4E1"/>
<reference evidence="1 2" key="1">
    <citation type="submission" date="2020-02" db="EMBL/GenBank/DDBJ databases">
        <title>Genome sequence of the type strain CCBAU10050 of Rhizobium daejeonense.</title>
        <authorList>
            <person name="Gao J."/>
            <person name="Sun J."/>
        </authorList>
    </citation>
    <scope>NUCLEOTIDE SEQUENCE [LARGE SCALE GENOMIC DNA]</scope>
    <source>
        <strain evidence="1 2">CCBAU10050</strain>
    </source>
</reference>
<dbReference type="Gene3D" id="3.40.50.720">
    <property type="entry name" value="NAD(P)-binding Rossmann-like Domain"/>
    <property type="match status" value="1"/>
</dbReference>
<comment type="caution">
    <text evidence="1">The sequence shown here is derived from an EMBL/GenBank/DDBJ whole genome shotgun (WGS) entry which is preliminary data.</text>
</comment>
<proteinExistence type="predicted"/>
<dbReference type="RefSeq" id="WP_163897745.1">
    <property type="nucleotide sequence ID" value="NZ_JAAKZH010000007.1"/>
</dbReference>
<keyword evidence="2" id="KW-1185">Reference proteome</keyword>
<evidence type="ECO:0000313" key="2">
    <source>
        <dbReference type="Proteomes" id="UP000477849"/>
    </source>
</evidence>
<gene>
    <name evidence="1" type="ORF">G6N76_19880</name>
</gene>
<sequence>MIGDEDVDILFAGDIARPRWEVVVRSDECRNLVRSWIFDLEGTGIRVNVVSPGPHGRVGAPEEIGKAVRSLATEVSSFAKGAELFIDGGKAQI</sequence>